<dbReference type="Proteomes" id="UP000325424">
    <property type="component" value="Segment"/>
</dbReference>
<dbReference type="GO" id="GO:0006310">
    <property type="term" value="P:DNA recombination"/>
    <property type="evidence" value="ECO:0007669"/>
    <property type="project" value="UniProtKB-UniRule"/>
</dbReference>
<dbReference type="Gene3D" id="3.90.198.10">
    <property type="entry name" value="Replication Fork Single-Stranded Dna Binding Protein"/>
    <property type="match status" value="1"/>
</dbReference>
<dbReference type="EMBL" id="MN095772">
    <property type="protein sequence ID" value="QFR57814.1"/>
    <property type="molecule type" value="Genomic_DNA"/>
</dbReference>
<comment type="similarity">
    <text evidence="10">Belongs to the Tequatrovirus single-stranded DNA-binding protein family.</text>
</comment>
<keyword evidence="10" id="KW-0233">DNA recombination</keyword>
<dbReference type="SUPFAM" id="SSF50249">
    <property type="entry name" value="Nucleic acid-binding proteins"/>
    <property type="match status" value="1"/>
</dbReference>
<evidence type="ECO:0000256" key="3">
    <source>
        <dbReference type="ARBA" id="ARBA00022705"/>
    </source>
</evidence>
<proteinExistence type="inferred from homology"/>
<name>A0A5P8PMA9_9CAUD</name>
<gene>
    <name evidence="13" type="ORF">CPT_Moby_066</name>
</gene>
<evidence type="ECO:0000313" key="14">
    <source>
        <dbReference type="Proteomes" id="UP000325424"/>
    </source>
</evidence>
<organism evidence="13 14">
    <name type="scientific">Stenotrophomonas phage Moby</name>
    <dbReference type="NCBI Taxonomy" id="2601680"/>
    <lineage>
        <taxon>Viruses</taxon>
        <taxon>Duplodnaviria</taxon>
        <taxon>Heunggongvirae</taxon>
        <taxon>Uroviricota</taxon>
        <taxon>Caudoviricetes</taxon>
        <taxon>Menderavirus</taxon>
        <taxon>Menderavirus moby</taxon>
    </lineage>
</organism>
<dbReference type="InterPro" id="IPR012340">
    <property type="entry name" value="NA-bd_OB-fold"/>
</dbReference>
<evidence type="ECO:0000256" key="2">
    <source>
        <dbReference type="ARBA" id="ARBA00022491"/>
    </source>
</evidence>
<evidence type="ECO:0000256" key="6">
    <source>
        <dbReference type="ARBA" id="ARBA00022833"/>
    </source>
</evidence>
<feature type="region of interest" description="Disordered" evidence="11">
    <location>
        <begin position="244"/>
        <end position="309"/>
    </location>
</feature>
<comment type="function">
    <text evidence="10">Single-stranded DNA-binding protein that participates in viral DNA replication, recombination, and repair. Coats the lagging-strand ssDNA as the replication fork advances. Stimulates the activities of viral DNA polymerase and the replicative helicase, probably via its interaction with the helicase assembly factor. Together with the replicative helicase and the helicase assembly factor, promotes pairing of two homologous DNA molecules containing complementary single-stranded regions and mediates homologous DNA strand exchange. Promotes also the formation of joint molecules. mRNA specific autogenous translational repressor.</text>
</comment>
<evidence type="ECO:0000256" key="4">
    <source>
        <dbReference type="ARBA" id="ARBA00022723"/>
    </source>
</evidence>
<feature type="compositionally biased region" description="Basic and acidic residues" evidence="11">
    <location>
        <begin position="250"/>
        <end position="294"/>
    </location>
</feature>
<dbReference type="GO" id="GO:0006260">
    <property type="term" value="P:DNA replication"/>
    <property type="evidence" value="ECO:0007669"/>
    <property type="project" value="UniProtKB-KW"/>
</dbReference>
<dbReference type="Pfam" id="PF08804">
    <property type="entry name" value="gp32"/>
    <property type="match status" value="1"/>
</dbReference>
<evidence type="ECO:0000256" key="5">
    <source>
        <dbReference type="ARBA" id="ARBA00022763"/>
    </source>
</evidence>
<keyword evidence="2 10" id="KW-0678">Repressor</keyword>
<dbReference type="HAMAP" id="MF_04152">
    <property type="entry name" value="SSB_T4"/>
    <property type="match status" value="1"/>
</dbReference>
<accession>A0A5P8PMA9</accession>
<evidence type="ECO:0000313" key="13">
    <source>
        <dbReference type="EMBL" id="QFR57814.1"/>
    </source>
</evidence>
<dbReference type="InterPro" id="IPR046395">
    <property type="entry name" value="SSB_T4"/>
</dbReference>
<sequence>MSFGNLKKNRGSFQDLQKKLADEKKGGGYSNDDRYWEFKVDDAGNGFAVIRFLPAPAGEEVPYVKLYSHGFKDERTGKWYIENSRTTLGEADPVSEANTELWNSGLESDKAIARNRKRRQNYIANILVIDDPKNPQNNGKVFLWKFGPRLFQKIEGAMNPEFQDEVAFNPFDFWEGADFKIKARKLDGQRSYDKSEFTDPSELFDGDDAALEALYNKLYSLQAEIAPDKFKPYDQLKTRFQAVIGAKNPAPREGERQERELDREFQEPERETPRARREETPARREDPAPSRGGDDGEDSLAKYAGLLED</sequence>
<keyword evidence="5" id="KW-0227">DNA damage</keyword>
<keyword evidence="9 10" id="KW-0234">DNA repair</keyword>
<keyword evidence="8 10" id="KW-0238">DNA-binding</keyword>
<evidence type="ECO:0000256" key="1">
    <source>
        <dbReference type="ARBA" id="ARBA00018590"/>
    </source>
</evidence>
<keyword evidence="14" id="KW-1185">Reference proteome</keyword>
<evidence type="ECO:0000259" key="12">
    <source>
        <dbReference type="Pfam" id="PF08804"/>
    </source>
</evidence>
<keyword evidence="6" id="KW-0862">Zinc</keyword>
<dbReference type="GO" id="GO:0003697">
    <property type="term" value="F:single-stranded DNA binding"/>
    <property type="evidence" value="ECO:0007669"/>
    <property type="project" value="UniProtKB-UniRule"/>
</dbReference>
<dbReference type="GO" id="GO:0006281">
    <property type="term" value="P:DNA repair"/>
    <property type="evidence" value="ECO:0007669"/>
    <property type="project" value="UniProtKB-UniRule"/>
</dbReference>
<keyword evidence="3" id="KW-0235">DNA replication</keyword>
<dbReference type="GO" id="GO:0039686">
    <property type="term" value="P:bidirectional double-stranded viral DNA replication"/>
    <property type="evidence" value="ECO:0007669"/>
    <property type="project" value="UniProtKB-UniRule"/>
</dbReference>
<comment type="domain">
    <text evidence="10">The acidic C-terminus is involved in modulating the ssDNA binding properties. The N-terminus LAST motif is involved in the cooperative binding of the protein to single-stranded nucleic acids.</text>
</comment>
<evidence type="ECO:0000256" key="11">
    <source>
        <dbReference type="SAM" id="MobiDB-lite"/>
    </source>
</evidence>
<comment type="caution">
    <text evidence="10">Lacks conserved residue(s) required for the propagation of feature annotation.</text>
</comment>
<protein>
    <recommendedName>
        <fullName evidence="1 10">Single-stranded DNA-binding protein</fullName>
        <shortName evidence="10">SSB protein</shortName>
    </recommendedName>
    <alternativeName>
        <fullName evidence="10">Helix-destabilizing protein</fullName>
    </alternativeName>
</protein>
<dbReference type="InterPro" id="IPR044947">
    <property type="entry name" value="Phage_T4_Gp32_ssDNA-bd_sf"/>
</dbReference>
<reference evidence="14" key="1">
    <citation type="submission" date="2019-06" db="EMBL/GenBank/DDBJ databases">
        <title>Complete genome sequence of Stenotrophomonas phage Moby.</title>
        <authorList>
            <person name="Vicary A."/>
            <person name="Newkirk H."/>
            <person name="Moreland R."/>
            <person name="Liu M."/>
            <person name="Ramsey J."/>
            <person name="Gonzalez C.F."/>
            <person name="Leavitt J."/>
        </authorList>
    </citation>
    <scope>NUCLEOTIDE SEQUENCE [LARGE SCALE GENOMIC DNA]</scope>
</reference>
<keyword evidence="4" id="KW-0479">Metal-binding</keyword>
<dbReference type="InterPro" id="IPR012339">
    <property type="entry name" value="Phage_T4_Gp32_ssDNA-bd"/>
</dbReference>
<evidence type="ECO:0000256" key="7">
    <source>
        <dbReference type="ARBA" id="ARBA00023109"/>
    </source>
</evidence>
<evidence type="ECO:0000256" key="8">
    <source>
        <dbReference type="ARBA" id="ARBA00023125"/>
    </source>
</evidence>
<evidence type="ECO:0000256" key="10">
    <source>
        <dbReference type="HAMAP-Rule" id="MF_04152"/>
    </source>
</evidence>
<dbReference type="GO" id="GO:0046872">
    <property type="term" value="F:metal ion binding"/>
    <property type="evidence" value="ECO:0007669"/>
    <property type="project" value="UniProtKB-KW"/>
</dbReference>
<comment type="subunit">
    <text evidence="10">Homodimer in the absence of DNA, monomer when binding DNA. Interacts with the DNA helicase assembly protein; a ternary complex between the helicase assembly protein, the single-stranded DNA-binding protein and ssDNA is an obligatory intermediate in the helicase loading mechanism. Part of the replicase complex that includes the DNA polymerase, the polymerase clamp, the clamp loader complex, the single-stranded DNA binding protein, the primase, the replicative helicase and the helicase assembly factor. Interacts (via C-terminus) with the viral SF1 dDA helicase. Interacts with the viral SF2 UvsW repair helicase.</text>
</comment>
<feature type="domain" description="Bacteriophage T4 Gp32 single-stranded DNA-binding" evidence="12">
    <location>
        <begin position="44"/>
        <end position="244"/>
    </location>
</feature>
<keyword evidence="7 10" id="KW-1194">Viral DNA replication</keyword>
<evidence type="ECO:0000256" key="9">
    <source>
        <dbReference type="ARBA" id="ARBA00023204"/>
    </source>
</evidence>